<accession>A0ABU8MHN9</accession>
<name>A0ABU8MHN9_9PSEU</name>
<evidence type="ECO:0000313" key="2">
    <source>
        <dbReference type="Proteomes" id="UP001385809"/>
    </source>
</evidence>
<proteinExistence type="predicted"/>
<gene>
    <name evidence="1" type="ORF">WCD74_00080</name>
</gene>
<dbReference type="InterPro" id="IPR029060">
    <property type="entry name" value="PIN-like_dom_sf"/>
</dbReference>
<reference evidence="1 2" key="1">
    <citation type="submission" date="2024-03" db="EMBL/GenBank/DDBJ databases">
        <title>Actinomycetospora sp. OC33-EN08, a novel actinomycete isolated from wild orchid (Aerides multiflora).</title>
        <authorList>
            <person name="Suriyachadkun C."/>
        </authorList>
    </citation>
    <scope>NUCLEOTIDE SEQUENCE [LARGE SCALE GENOMIC DNA]</scope>
    <source>
        <strain evidence="1 2">OC33-EN08</strain>
    </source>
</reference>
<protein>
    <recommendedName>
        <fullName evidence="3">PIN domain-containing protein</fullName>
    </recommendedName>
</protein>
<dbReference type="Proteomes" id="UP001385809">
    <property type="component" value="Unassembled WGS sequence"/>
</dbReference>
<organism evidence="1 2">
    <name type="scientific">Actinomycetospora aurantiaca</name>
    <dbReference type="NCBI Taxonomy" id="3129233"/>
    <lineage>
        <taxon>Bacteria</taxon>
        <taxon>Bacillati</taxon>
        <taxon>Actinomycetota</taxon>
        <taxon>Actinomycetes</taxon>
        <taxon>Pseudonocardiales</taxon>
        <taxon>Pseudonocardiaceae</taxon>
        <taxon>Actinomycetospora</taxon>
    </lineage>
</organism>
<evidence type="ECO:0000313" key="1">
    <source>
        <dbReference type="EMBL" id="MEJ2866137.1"/>
    </source>
</evidence>
<dbReference type="EMBL" id="JBBEGN010000001">
    <property type="protein sequence ID" value="MEJ2866137.1"/>
    <property type="molecule type" value="Genomic_DNA"/>
</dbReference>
<keyword evidence="2" id="KW-1185">Reference proteome</keyword>
<dbReference type="RefSeq" id="WP_337692764.1">
    <property type="nucleotide sequence ID" value="NZ_JBBEGN010000001.1"/>
</dbReference>
<comment type="caution">
    <text evidence="1">The sequence shown here is derived from an EMBL/GenBank/DDBJ whole genome shotgun (WGS) entry which is preliminary data.</text>
</comment>
<evidence type="ECO:0008006" key="3">
    <source>
        <dbReference type="Google" id="ProtNLM"/>
    </source>
</evidence>
<sequence length="131" mass="14092">MLGQVVDPSGLDAILDPLRSANVWLITARQASTPLYLPSLALSEVRALRTPAATPEALTELYELLEHPSIVRRDLDPATAAEVAALLESTSTFDVSAGHACVIARQRGWPVITSDAGRLRRLDPDVDVLLV</sequence>
<dbReference type="SUPFAM" id="SSF88723">
    <property type="entry name" value="PIN domain-like"/>
    <property type="match status" value="1"/>
</dbReference>